<sequence>MQLETVVVLLFLSPIVIGICGSLFSSSYNITPVVIDQRTFVTVSEPQNVQLDNEQNVLWNELPALEESPEVEELLFNMPGNISNIDKEIEFKTSELPEEMNLAISDLFKGIDNPNLVNENEDESVNKEIHFIRTKPMVEEQDWTLEPPPEETDFMPYSSTDTGSHQTFDGHYPDIDELVNTLPVDEANNVPKPQLEKVEQTYGPEIMSRITTTPAMGITSALHVIHVMVGRIFIMNNQFILEYQDHQIRVGGIEAEGEFLVEGMFVKKDLFYVEKYEDLQTIQSNMQKAEAS</sequence>
<proteinExistence type="predicted"/>
<gene>
    <name evidence="1" type="ORF">PTI45_04632</name>
</gene>
<protein>
    <submittedName>
        <fullName evidence="1">Uncharacterized protein</fullName>
    </submittedName>
</protein>
<evidence type="ECO:0000313" key="1">
    <source>
        <dbReference type="EMBL" id="ODP26023.1"/>
    </source>
</evidence>
<evidence type="ECO:0000313" key="2">
    <source>
        <dbReference type="Proteomes" id="UP000094578"/>
    </source>
</evidence>
<dbReference type="RefSeq" id="WP_069329930.1">
    <property type="nucleotide sequence ID" value="NZ_MDER01000101.1"/>
</dbReference>
<keyword evidence="2" id="KW-1185">Reference proteome</keyword>
<dbReference type="AlphaFoldDB" id="A0A1E3KXA4"/>
<dbReference type="Proteomes" id="UP000094578">
    <property type="component" value="Unassembled WGS sequence"/>
</dbReference>
<dbReference type="EMBL" id="MDER01000101">
    <property type="protein sequence ID" value="ODP26023.1"/>
    <property type="molecule type" value="Genomic_DNA"/>
</dbReference>
<dbReference type="STRING" id="1886670.PTI45_04632"/>
<reference evidence="1 2" key="1">
    <citation type="submission" date="2016-08" db="EMBL/GenBank/DDBJ databases">
        <title>Genome sequencing of Paenibacillus sp. TI45-13ar, isolated from Korean traditional nuruk.</title>
        <authorList>
            <person name="Kim S.-J."/>
        </authorList>
    </citation>
    <scope>NUCLEOTIDE SEQUENCE [LARGE SCALE GENOMIC DNA]</scope>
    <source>
        <strain evidence="1 2">TI45-13ar</strain>
    </source>
</reference>
<comment type="caution">
    <text evidence="1">The sequence shown here is derived from an EMBL/GenBank/DDBJ whole genome shotgun (WGS) entry which is preliminary data.</text>
</comment>
<accession>A0A1E3KXA4</accession>
<name>A0A1E3KXA4_9BACL</name>
<organism evidence="1 2">
    <name type="scientific">Paenibacillus nuruki</name>
    <dbReference type="NCBI Taxonomy" id="1886670"/>
    <lineage>
        <taxon>Bacteria</taxon>
        <taxon>Bacillati</taxon>
        <taxon>Bacillota</taxon>
        <taxon>Bacilli</taxon>
        <taxon>Bacillales</taxon>
        <taxon>Paenibacillaceae</taxon>
        <taxon>Paenibacillus</taxon>
    </lineage>
</organism>